<name>M4PYF5_9CAUD</name>
<evidence type="ECO:0000313" key="1">
    <source>
        <dbReference type="EMBL" id="AGH07379.1"/>
    </source>
</evidence>
<accession>M4PYF5</accession>
<dbReference type="EMBL" id="HQ317387">
    <property type="protein sequence ID" value="AGH07379.1"/>
    <property type="molecule type" value="Genomic_DNA"/>
</dbReference>
<reference evidence="1 2" key="1">
    <citation type="journal article" date="2014" name="Genome Announc.">
        <title>Genome Sequence of the Sulfitobacter sp. Strain 2047-Infecting Lytic Phage {Phi}CB2047-B.</title>
        <authorList>
            <person name="Ankrah N.Y."/>
            <person name="Budinoff C.R."/>
            <person name="Wilson W.H."/>
            <person name="Wilhelm S.W."/>
            <person name="Buchan A."/>
        </authorList>
    </citation>
    <scope>NUCLEOTIDE SEQUENCE [LARGE SCALE GENOMIC DNA]</scope>
    <source>
        <strain evidence="2">phiCB2047-B</strain>
    </source>
</reference>
<dbReference type="OrthoDB" id="14000at10239"/>
<proteinExistence type="predicted"/>
<evidence type="ECO:0000313" key="2">
    <source>
        <dbReference type="Proteomes" id="UP000207593"/>
    </source>
</evidence>
<dbReference type="Proteomes" id="UP000207593">
    <property type="component" value="Segment"/>
</dbReference>
<keyword evidence="2" id="KW-1185">Reference proteome</keyword>
<dbReference type="KEGG" id="vg:15012388"/>
<dbReference type="GeneID" id="15012388"/>
<sequence length="218" mass="24804">MNYTTRDLQARTNAILGYGALDVDGMKGPNTRKFVAEAMRLKRVKHEKDIFHDSGLHRIHWHWTASTYTVTPDDLKHYNDVHDYQGNSYDGAARAEHQANYDWRKGVGVSHTLNANTGAIGQSVAAMQGAEGWPKVKWGNYPLTWAGIDAMLDRSIHYSKTFDIPVTPWSTLSHAEIQQTLGIRQNNKWDYMILPDMDVVMDAVECGNILRARMLERM</sequence>
<organism evidence="1 2">
    <name type="scientific">Sulfitobacter phage phiCB2047-B</name>
    <dbReference type="NCBI Taxonomy" id="754046"/>
    <lineage>
        <taxon>Viruses</taxon>
        <taxon>Duplodnaviria</taxon>
        <taxon>Heunggongvirae</taxon>
        <taxon>Uroviricota</taxon>
        <taxon>Caudoviricetes</taxon>
        <taxon>Schitoviridae</taxon>
        <taxon>Rhodovirinae</taxon>
        <taxon>Raunefjordenvirus</taxon>
        <taxon>Raunefjordenvirus CB2047B</taxon>
    </lineage>
</organism>
<gene>
    <name evidence="1" type="ORF">SUFG_00006</name>
</gene>
<dbReference type="RefSeq" id="YP_007675795.1">
    <property type="nucleotide sequence ID" value="NC_020862.2"/>
</dbReference>
<protein>
    <submittedName>
        <fullName evidence="1">Uncharacterized protein</fullName>
    </submittedName>
</protein>